<reference evidence="4" key="2">
    <citation type="submission" date="2025-08" db="UniProtKB">
        <authorList>
            <consortium name="RefSeq"/>
        </authorList>
    </citation>
    <scope>IDENTIFICATION</scope>
    <source>
        <tissue evidence="4">Leaf</tissue>
    </source>
</reference>
<dbReference type="GeneID" id="104710968"/>
<dbReference type="InterPro" id="IPR005024">
    <property type="entry name" value="Snf7_fam"/>
</dbReference>
<accession>A0ABM0TG64</accession>
<evidence type="ECO:0000313" key="3">
    <source>
        <dbReference type="Proteomes" id="UP000694864"/>
    </source>
</evidence>
<feature type="region of interest" description="Disordered" evidence="2">
    <location>
        <begin position="203"/>
        <end position="229"/>
    </location>
</feature>
<reference evidence="3" key="1">
    <citation type="journal article" date="2014" name="Nat. Commun.">
        <title>The emerging biofuel crop Camelina sativa retains a highly undifferentiated hexaploid genome structure.</title>
        <authorList>
            <person name="Kagale S."/>
            <person name="Koh C."/>
            <person name="Nixon J."/>
            <person name="Bollina V."/>
            <person name="Clarke W.E."/>
            <person name="Tuteja R."/>
            <person name="Spillane C."/>
            <person name="Robinson S.J."/>
            <person name="Links M.G."/>
            <person name="Clarke C."/>
            <person name="Higgins E.E."/>
            <person name="Huebert T."/>
            <person name="Sharpe A.G."/>
            <person name="Parkin I.A."/>
        </authorList>
    </citation>
    <scope>NUCLEOTIDE SEQUENCE [LARGE SCALE GENOMIC DNA]</scope>
    <source>
        <strain evidence="3">cv. DH55</strain>
    </source>
</reference>
<gene>
    <name evidence="4" type="primary">LOC104710968</name>
</gene>
<evidence type="ECO:0000256" key="1">
    <source>
        <dbReference type="SAM" id="Coils"/>
    </source>
</evidence>
<keyword evidence="3" id="KW-1185">Reference proteome</keyword>
<feature type="coiled-coil region" evidence="1">
    <location>
        <begin position="22"/>
        <end position="56"/>
    </location>
</feature>
<organism evidence="3 4">
    <name type="scientific">Camelina sativa</name>
    <name type="common">False flax</name>
    <name type="synonym">Myagrum sativum</name>
    <dbReference type="NCBI Taxonomy" id="90675"/>
    <lineage>
        <taxon>Eukaryota</taxon>
        <taxon>Viridiplantae</taxon>
        <taxon>Streptophyta</taxon>
        <taxon>Embryophyta</taxon>
        <taxon>Tracheophyta</taxon>
        <taxon>Spermatophyta</taxon>
        <taxon>Magnoliopsida</taxon>
        <taxon>eudicotyledons</taxon>
        <taxon>Gunneridae</taxon>
        <taxon>Pentapetalae</taxon>
        <taxon>rosids</taxon>
        <taxon>malvids</taxon>
        <taxon>Brassicales</taxon>
        <taxon>Brassicaceae</taxon>
        <taxon>Camelineae</taxon>
        <taxon>Camelina</taxon>
    </lineage>
</organism>
<name>A0ABM0TG64_CAMSA</name>
<dbReference type="RefSeq" id="XP_010425931.1">
    <property type="nucleotide sequence ID" value="XM_010427629.1"/>
</dbReference>
<sequence length="229" mass="26021">MKRLMNMFKRKPDLKLKLRDWQRKLRQECLKIERQIRDIEREERKVKKDIKDSAKRNDMATAKGLAREIVSSRRIVKRLYENKAHLNSISMHLGETVGTAITVGNISKSTEVMKLVIILMKAPDLAVTMQEFSKELTKAGVIGEFVSDAVDDTLNSEDMEEDIEEEVEKVLTAVAGDTAAKLPEAVRKGKINVPAQKVKTSREEETIAEGVDDEEELEEVRAPFAKVRS</sequence>
<protein>
    <submittedName>
        <fullName evidence="4">Vacuolar protein sorting-associated protein 24 homolog 1-like</fullName>
    </submittedName>
</protein>
<dbReference type="Pfam" id="PF03357">
    <property type="entry name" value="Snf7"/>
    <property type="match status" value="1"/>
</dbReference>
<evidence type="ECO:0000313" key="4">
    <source>
        <dbReference type="RefSeq" id="XP_010425931.1"/>
    </source>
</evidence>
<keyword evidence="1" id="KW-0175">Coiled coil</keyword>
<dbReference type="Gene3D" id="6.10.140.1230">
    <property type="match status" value="1"/>
</dbReference>
<proteinExistence type="predicted"/>
<feature type="compositionally biased region" description="Acidic residues" evidence="2">
    <location>
        <begin position="206"/>
        <end position="218"/>
    </location>
</feature>
<dbReference type="PANTHER" id="PTHR10476">
    <property type="entry name" value="CHARGED MULTIVESICULAR BODY PROTEIN"/>
    <property type="match status" value="1"/>
</dbReference>
<evidence type="ECO:0000256" key="2">
    <source>
        <dbReference type="SAM" id="MobiDB-lite"/>
    </source>
</evidence>
<dbReference type="Proteomes" id="UP000694864">
    <property type="component" value="Chromosome 9"/>
</dbReference>